<dbReference type="EMBL" id="NCSJ02000202">
    <property type="protein sequence ID" value="RFU27532.1"/>
    <property type="molecule type" value="Genomic_DNA"/>
</dbReference>
<feature type="non-terminal residue" evidence="2">
    <location>
        <position position="327"/>
    </location>
</feature>
<protein>
    <submittedName>
        <fullName evidence="2">Uncharacterized protein</fullName>
    </submittedName>
</protein>
<organism evidence="2 3">
    <name type="scientific">Scytalidium lignicola</name>
    <name type="common">Hyphomycete</name>
    <dbReference type="NCBI Taxonomy" id="5539"/>
    <lineage>
        <taxon>Eukaryota</taxon>
        <taxon>Fungi</taxon>
        <taxon>Dikarya</taxon>
        <taxon>Ascomycota</taxon>
        <taxon>Pezizomycotina</taxon>
        <taxon>Leotiomycetes</taxon>
        <taxon>Leotiomycetes incertae sedis</taxon>
        <taxon>Scytalidium</taxon>
    </lineage>
</organism>
<sequence length="327" mass="34217">MLRVNIRGNDTSTLLCLTMSTRHQVSQALLLLSLLTGANSQGPIHANATTTAAVGTVTLAAGSSIVPTFSGDPSNLSSWCSSLYTSYLEASGTPTTFTSLDTFTGESSSIEIDTNTIKTTVVATSYTPPPQCFTGCDIDAQVVLLHYWPTPKPGANATLPATPTITPPPVVSAVVDGKTFVSPSNYIVFSTISAFACPLDDSPCSTIGNVVFNTTLAFGQNELFSINCNHASAPIDYRDFNTPIPWSIVSQQPGCTTLGFSSKHPGSEPDPGFTLNPSILMPTELRTAINPLWASCTFAAGAFDPPSALSPVQQLTSSALPTTIISV</sequence>
<evidence type="ECO:0000256" key="1">
    <source>
        <dbReference type="SAM" id="SignalP"/>
    </source>
</evidence>
<evidence type="ECO:0000313" key="3">
    <source>
        <dbReference type="Proteomes" id="UP000258309"/>
    </source>
</evidence>
<keyword evidence="1" id="KW-0732">Signal</keyword>
<comment type="caution">
    <text evidence="2">The sequence shown here is derived from an EMBL/GenBank/DDBJ whole genome shotgun (WGS) entry which is preliminary data.</text>
</comment>
<feature type="signal peptide" evidence="1">
    <location>
        <begin position="1"/>
        <end position="40"/>
    </location>
</feature>
<reference evidence="2 3" key="1">
    <citation type="submission" date="2018-05" db="EMBL/GenBank/DDBJ databases">
        <title>Draft genome sequence of Scytalidium lignicola DSM 105466, a ubiquitous saprotrophic fungus.</title>
        <authorList>
            <person name="Buettner E."/>
            <person name="Gebauer A.M."/>
            <person name="Hofrichter M."/>
            <person name="Liers C."/>
            <person name="Kellner H."/>
        </authorList>
    </citation>
    <scope>NUCLEOTIDE SEQUENCE [LARGE SCALE GENOMIC DNA]</scope>
    <source>
        <strain evidence="2 3">DSM 105466</strain>
    </source>
</reference>
<evidence type="ECO:0000313" key="2">
    <source>
        <dbReference type="EMBL" id="RFU27532.1"/>
    </source>
</evidence>
<dbReference type="STRING" id="5539.A0A3E2H2S2"/>
<proteinExistence type="predicted"/>
<keyword evidence="3" id="KW-1185">Reference proteome</keyword>
<dbReference type="Proteomes" id="UP000258309">
    <property type="component" value="Unassembled WGS sequence"/>
</dbReference>
<feature type="chain" id="PRO_5017615548" evidence="1">
    <location>
        <begin position="41"/>
        <end position="327"/>
    </location>
</feature>
<dbReference type="OrthoDB" id="3944128at2759"/>
<gene>
    <name evidence="2" type="ORF">B7463_g8818</name>
</gene>
<dbReference type="AlphaFoldDB" id="A0A3E2H2S2"/>
<accession>A0A3E2H2S2</accession>
<name>A0A3E2H2S2_SCYLI</name>
<feature type="non-terminal residue" evidence="2">
    <location>
        <position position="1"/>
    </location>
</feature>